<dbReference type="InterPro" id="IPR004360">
    <property type="entry name" value="Glyas_Fos-R_dOase_dom"/>
</dbReference>
<keyword evidence="3" id="KW-1185">Reference proteome</keyword>
<dbReference type="InterPro" id="IPR037523">
    <property type="entry name" value="VOC_core"/>
</dbReference>
<feature type="domain" description="VOC" evidence="1">
    <location>
        <begin position="2"/>
        <end position="120"/>
    </location>
</feature>
<dbReference type="GO" id="GO:0051213">
    <property type="term" value="F:dioxygenase activity"/>
    <property type="evidence" value="ECO:0007669"/>
    <property type="project" value="UniProtKB-KW"/>
</dbReference>
<dbReference type="PROSITE" id="PS51819">
    <property type="entry name" value="VOC"/>
    <property type="match status" value="1"/>
</dbReference>
<dbReference type="RefSeq" id="WP_004094894.1">
    <property type="nucleotide sequence ID" value="NZ_AFGF01000072.1"/>
</dbReference>
<organism evidence="2 3">
    <name type="scientific">Acetonema longum DSM 6540</name>
    <dbReference type="NCBI Taxonomy" id="1009370"/>
    <lineage>
        <taxon>Bacteria</taxon>
        <taxon>Bacillati</taxon>
        <taxon>Bacillota</taxon>
        <taxon>Negativicutes</taxon>
        <taxon>Acetonemataceae</taxon>
        <taxon>Acetonema</taxon>
    </lineage>
</organism>
<dbReference type="AlphaFoldDB" id="F7NIB6"/>
<reference evidence="2 3" key="1">
    <citation type="journal article" date="2011" name="EMBO J.">
        <title>Structural diversity of bacterial flagellar motors.</title>
        <authorList>
            <person name="Chen S."/>
            <person name="Beeby M."/>
            <person name="Murphy G.E."/>
            <person name="Leadbetter J.R."/>
            <person name="Hendrixson D.R."/>
            <person name="Briegel A."/>
            <person name="Li Z."/>
            <person name="Shi J."/>
            <person name="Tocheva E.I."/>
            <person name="Muller A."/>
            <person name="Dobro M.J."/>
            <person name="Jensen G.J."/>
        </authorList>
    </citation>
    <scope>NUCLEOTIDE SEQUENCE [LARGE SCALE GENOMIC DNA]</scope>
    <source>
        <strain evidence="2 3">DSM 6540</strain>
    </source>
</reference>
<dbReference type="eggNOG" id="COG0346">
    <property type="taxonomic scope" value="Bacteria"/>
</dbReference>
<dbReference type="OrthoDB" id="66829at2"/>
<evidence type="ECO:0000259" key="1">
    <source>
        <dbReference type="PROSITE" id="PS51819"/>
    </source>
</evidence>
<dbReference type="STRING" id="1009370.ALO_09074"/>
<protein>
    <submittedName>
        <fullName evidence="2">Glyoxalase/bleomycin resistance protein/dioxygenase</fullName>
    </submittedName>
</protein>
<dbReference type="Pfam" id="PF00903">
    <property type="entry name" value="Glyoxalase"/>
    <property type="match status" value="1"/>
</dbReference>
<dbReference type="Gene3D" id="3.30.720.120">
    <property type="match status" value="1"/>
</dbReference>
<name>F7NIB6_9FIRM</name>
<proteinExistence type="predicted"/>
<dbReference type="Gene3D" id="3.30.720.110">
    <property type="match status" value="1"/>
</dbReference>
<dbReference type="Proteomes" id="UP000003240">
    <property type="component" value="Unassembled WGS sequence"/>
</dbReference>
<evidence type="ECO:0000313" key="2">
    <source>
        <dbReference type="EMBL" id="EGO64222.1"/>
    </source>
</evidence>
<gene>
    <name evidence="2" type="ORF">ALO_09074</name>
</gene>
<keyword evidence="2" id="KW-0223">Dioxygenase</keyword>
<dbReference type="InterPro" id="IPR029068">
    <property type="entry name" value="Glyas_Bleomycin-R_OHBP_Dase"/>
</dbReference>
<evidence type="ECO:0000313" key="3">
    <source>
        <dbReference type="Proteomes" id="UP000003240"/>
    </source>
</evidence>
<sequence length="136" mass="15710">MEIKRFDATISTDKLQESKNFYIDHFGFQLVYESDWYIELISPQSPYFGISFTLPQREAGEFFHGKGLILSFEVANADSECQRLKAAGLAVFQDLQDKPWGERSFVIDDPNGVHLYIYQSIAPTSEYQRLYDSFKG</sequence>
<comment type="caution">
    <text evidence="2">The sequence shown here is derived from an EMBL/GenBank/DDBJ whole genome shotgun (WGS) entry which is preliminary data.</text>
</comment>
<keyword evidence="2" id="KW-0560">Oxidoreductase</keyword>
<dbReference type="SUPFAM" id="SSF54593">
    <property type="entry name" value="Glyoxalase/Bleomycin resistance protein/Dihydroxybiphenyl dioxygenase"/>
    <property type="match status" value="1"/>
</dbReference>
<accession>F7NIB6</accession>
<dbReference type="EMBL" id="AFGF01000072">
    <property type="protein sequence ID" value="EGO64222.1"/>
    <property type="molecule type" value="Genomic_DNA"/>
</dbReference>